<dbReference type="InterPro" id="IPR001806">
    <property type="entry name" value="Small_GTPase"/>
</dbReference>
<dbReference type="SMART" id="SM00173">
    <property type="entry name" value="RAS"/>
    <property type="match status" value="1"/>
</dbReference>
<dbReference type="SMART" id="SM00176">
    <property type="entry name" value="RAN"/>
    <property type="match status" value="1"/>
</dbReference>
<keyword evidence="1" id="KW-0813">Transport</keyword>
<evidence type="ECO:0000256" key="4">
    <source>
        <dbReference type="ARBA" id="ARBA00023134"/>
    </source>
</evidence>
<dbReference type="PRINTS" id="PR00449">
    <property type="entry name" value="RASTRNSFRMNG"/>
</dbReference>
<dbReference type="GO" id="GO:0003924">
    <property type="term" value="F:GTPase activity"/>
    <property type="evidence" value="ECO:0007669"/>
    <property type="project" value="InterPro"/>
</dbReference>
<gene>
    <name evidence="5" type="ORF">LCPAC404_01710</name>
</gene>
<proteinExistence type="predicted"/>
<dbReference type="InterPro" id="IPR002041">
    <property type="entry name" value="Ran_GTPase"/>
</dbReference>
<evidence type="ECO:0000313" key="5">
    <source>
        <dbReference type="EMBL" id="QBK93467.1"/>
    </source>
</evidence>
<dbReference type="PANTHER" id="PTHR24071:SF0">
    <property type="entry name" value="GTP-BINDING NUCLEAR PROTEIN RAN"/>
    <property type="match status" value="1"/>
</dbReference>
<sequence length="164" mass="19221">MASHSVYNILLIGDKTVGKTTLVTRHFTGQFVQDYVPTEEKKITPLTFWTDKGDVTLRIHESCCEVPKEIEGCIIMFDLTNMDTYNNLNVLYEKVKDLDIPIVLCGNKVDEKDRVVKHRHIKFHRENKMSYYDISAKSNYNFEKPFLWLTKQFMGDDTCFIQKL</sequence>
<name>A0A481ZCF6_9VIRU</name>
<keyword evidence="4" id="KW-0342">GTP-binding</keyword>
<organism evidence="5">
    <name type="scientific">Pithovirus LCPAC404</name>
    <dbReference type="NCBI Taxonomy" id="2506597"/>
    <lineage>
        <taxon>Viruses</taxon>
        <taxon>Pithoviruses</taxon>
    </lineage>
</organism>
<evidence type="ECO:0000256" key="3">
    <source>
        <dbReference type="ARBA" id="ARBA00022927"/>
    </source>
</evidence>
<dbReference type="Pfam" id="PF00071">
    <property type="entry name" value="Ras"/>
    <property type="match status" value="1"/>
</dbReference>
<dbReference type="GO" id="GO:0005525">
    <property type="term" value="F:GTP binding"/>
    <property type="evidence" value="ECO:0007669"/>
    <property type="project" value="UniProtKB-KW"/>
</dbReference>
<dbReference type="InterPro" id="IPR027417">
    <property type="entry name" value="P-loop_NTPase"/>
</dbReference>
<dbReference type="PROSITE" id="PS51418">
    <property type="entry name" value="RAN"/>
    <property type="match status" value="1"/>
</dbReference>
<keyword evidence="2" id="KW-0547">Nucleotide-binding</keyword>
<dbReference type="Gene3D" id="3.40.50.300">
    <property type="entry name" value="P-loop containing nucleotide triphosphate hydrolases"/>
    <property type="match status" value="1"/>
</dbReference>
<evidence type="ECO:0000256" key="2">
    <source>
        <dbReference type="ARBA" id="ARBA00022741"/>
    </source>
</evidence>
<reference evidence="5" key="1">
    <citation type="journal article" date="2019" name="MBio">
        <title>Virus Genomes from Deep Sea Sediments Expand the Ocean Megavirome and Support Independent Origins of Viral Gigantism.</title>
        <authorList>
            <person name="Backstrom D."/>
            <person name="Yutin N."/>
            <person name="Jorgensen S.L."/>
            <person name="Dharamshi J."/>
            <person name="Homa F."/>
            <person name="Zaremba-Niedwiedzka K."/>
            <person name="Spang A."/>
            <person name="Wolf Y.I."/>
            <person name="Koonin E.V."/>
            <person name="Ettema T.J."/>
        </authorList>
    </citation>
    <scope>NUCLEOTIDE SEQUENCE</scope>
</reference>
<protein>
    <submittedName>
        <fullName evidence="5">Ras family GTPase</fullName>
    </submittedName>
</protein>
<dbReference type="PROSITE" id="PS51419">
    <property type="entry name" value="RAB"/>
    <property type="match status" value="1"/>
</dbReference>
<dbReference type="EMBL" id="MK500596">
    <property type="protein sequence ID" value="QBK93467.1"/>
    <property type="molecule type" value="Genomic_DNA"/>
</dbReference>
<dbReference type="SMART" id="SM00175">
    <property type="entry name" value="RAB"/>
    <property type="match status" value="1"/>
</dbReference>
<dbReference type="GO" id="GO:0015031">
    <property type="term" value="P:protein transport"/>
    <property type="evidence" value="ECO:0007669"/>
    <property type="project" value="UniProtKB-KW"/>
</dbReference>
<dbReference type="SUPFAM" id="SSF52540">
    <property type="entry name" value="P-loop containing nucleoside triphosphate hydrolases"/>
    <property type="match status" value="1"/>
</dbReference>
<evidence type="ECO:0000256" key="1">
    <source>
        <dbReference type="ARBA" id="ARBA00022448"/>
    </source>
</evidence>
<dbReference type="PANTHER" id="PTHR24071">
    <property type="entry name" value="RAN GTPASE"/>
    <property type="match status" value="1"/>
</dbReference>
<keyword evidence="3" id="KW-0653">Protein transport</keyword>
<accession>A0A481ZCF6</accession>